<dbReference type="GO" id="GO:0061629">
    <property type="term" value="F:RNA polymerase II-specific DNA-binding transcription factor binding"/>
    <property type="evidence" value="ECO:0007669"/>
    <property type="project" value="InterPro"/>
</dbReference>
<evidence type="ECO:0008006" key="18">
    <source>
        <dbReference type="Google" id="ProtNLM"/>
    </source>
</evidence>
<evidence type="ECO:0000256" key="6">
    <source>
        <dbReference type="ARBA" id="ARBA00022833"/>
    </source>
</evidence>
<reference evidence="16 17" key="1">
    <citation type="submission" date="2024-03" db="EMBL/GenBank/DDBJ databases">
        <title>Adaptation during the transition from Ophiocordyceps entomopathogen to insect associate is accompanied by gene loss and intensified selection.</title>
        <authorList>
            <person name="Ward C.M."/>
            <person name="Onetto C.A."/>
            <person name="Borneman A.R."/>
        </authorList>
    </citation>
    <scope>NUCLEOTIDE SEQUENCE [LARGE SCALE GENOMIC DNA]</scope>
    <source>
        <strain evidence="16">AWRI1</strain>
        <tissue evidence="16">Single Adult Female</tissue>
    </source>
</reference>
<comment type="subcellular location">
    <subcellularLocation>
        <location evidence="1">Nucleus</location>
    </subcellularLocation>
</comment>
<feature type="region of interest" description="Disordered" evidence="13">
    <location>
        <begin position="763"/>
        <end position="806"/>
    </location>
</feature>
<feature type="domain" description="CCHC FOG-type" evidence="15">
    <location>
        <begin position="94"/>
        <end position="127"/>
    </location>
</feature>
<evidence type="ECO:0000256" key="7">
    <source>
        <dbReference type="ARBA" id="ARBA00023015"/>
    </source>
</evidence>
<keyword evidence="3" id="KW-0479">Metal-binding</keyword>
<accession>A0AAN9Y0H5</accession>
<feature type="domain" description="CCHC FOG-type" evidence="15">
    <location>
        <begin position="534"/>
        <end position="567"/>
    </location>
</feature>
<feature type="domain" description="CCHC FOG-type" evidence="15">
    <location>
        <begin position="885"/>
        <end position="918"/>
    </location>
</feature>
<protein>
    <recommendedName>
        <fullName evidence="18">Zinc finger protein ush</fullName>
    </recommendedName>
</protein>
<feature type="domain" description="C2H2-type" evidence="14">
    <location>
        <begin position="57"/>
        <end position="84"/>
    </location>
</feature>
<dbReference type="Pfam" id="PF25445">
    <property type="entry name" value="CCHC_ZFPM2"/>
    <property type="match status" value="2"/>
</dbReference>
<dbReference type="GO" id="GO:0005634">
    <property type="term" value="C:nucleus"/>
    <property type="evidence" value="ECO:0007669"/>
    <property type="project" value="UniProtKB-SubCell"/>
</dbReference>
<feature type="compositionally biased region" description="Low complexity" evidence="13">
    <location>
        <begin position="917"/>
        <end position="926"/>
    </location>
</feature>
<proteinExistence type="predicted"/>
<feature type="region of interest" description="Disordered" evidence="13">
    <location>
        <begin position="272"/>
        <end position="293"/>
    </location>
</feature>
<name>A0AAN9Y0H5_9HEMI</name>
<evidence type="ECO:0000259" key="14">
    <source>
        <dbReference type="PROSITE" id="PS50157"/>
    </source>
</evidence>
<keyword evidence="10" id="KW-0804">Transcription</keyword>
<dbReference type="PROSITE" id="PS00028">
    <property type="entry name" value="ZINC_FINGER_C2H2_1"/>
    <property type="match status" value="1"/>
</dbReference>
<feature type="region of interest" description="Disordered" evidence="13">
    <location>
        <begin position="569"/>
        <end position="609"/>
    </location>
</feature>
<dbReference type="SUPFAM" id="SSF57667">
    <property type="entry name" value="beta-beta-alpha zinc fingers"/>
    <property type="match status" value="5"/>
</dbReference>
<dbReference type="InterPro" id="IPR036236">
    <property type="entry name" value="Znf_C2H2_sf"/>
</dbReference>
<evidence type="ECO:0000313" key="17">
    <source>
        <dbReference type="Proteomes" id="UP001367676"/>
    </source>
</evidence>
<dbReference type="GO" id="GO:0030154">
    <property type="term" value="P:cell differentiation"/>
    <property type="evidence" value="ECO:0007669"/>
    <property type="project" value="UniProtKB-ARBA"/>
</dbReference>
<feature type="region of interest" description="Disordered" evidence="13">
    <location>
        <begin position="833"/>
        <end position="863"/>
    </location>
</feature>
<evidence type="ECO:0000256" key="2">
    <source>
        <dbReference type="ARBA" id="ARBA00022491"/>
    </source>
</evidence>
<keyword evidence="17" id="KW-1185">Reference proteome</keyword>
<keyword evidence="8" id="KW-0238">DNA-binding</keyword>
<dbReference type="PROSITE" id="PS50157">
    <property type="entry name" value="ZINC_FINGER_C2H2_2"/>
    <property type="match status" value="3"/>
</dbReference>
<keyword evidence="6" id="KW-0862">Zinc</keyword>
<organism evidence="16 17">
    <name type="scientific">Parthenolecanium corni</name>
    <dbReference type="NCBI Taxonomy" id="536013"/>
    <lineage>
        <taxon>Eukaryota</taxon>
        <taxon>Metazoa</taxon>
        <taxon>Ecdysozoa</taxon>
        <taxon>Arthropoda</taxon>
        <taxon>Hexapoda</taxon>
        <taxon>Insecta</taxon>
        <taxon>Pterygota</taxon>
        <taxon>Neoptera</taxon>
        <taxon>Paraneoptera</taxon>
        <taxon>Hemiptera</taxon>
        <taxon>Sternorrhyncha</taxon>
        <taxon>Coccoidea</taxon>
        <taxon>Coccidae</taxon>
        <taxon>Parthenolecanium</taxon>
    </lineage>
</organism>
<dbReference type="SMART" id="SM00355">
    <property type="entry name" value="ZnF_C2H2"/>
    <property type="match status" value="7"/>
</dbReference>
<evidence type="ECO:0000256" key="4">
    <source>
        <dbReference type="ARBA" id="ARBA00022737"/>
    </source>
</evidence>
<keyword evidence="4" id="KW-0677">Repeat</keyword>
<dbReference type="PROSITE" id="PS51810">
    <property type="entry name" value="ZF_CCHC_FOG"/>
    <property type="match status" value="4"/>
</dbReference>
<evidence type="ECO:0000256" key="3">
    <source>
        <dbReference type="ARBA" id="ARBA00022723"/>
    </source>
</evidence>
<evidence type="ECO:0000256" key="13">
    <source>
        <dbReference type="SAM" id="MobiDB-lite"/>
    </source>
</evidence>
<feature type="compositionally biased region" description="Polar residues" evidence="13">
    <location>
        <begin position="600"/>
        <end position="609"/>
    </location>
</feature>
<feature type="compositionally biased region" description="Low complexity" evidence="13">
    <location>
        <begin position="580"/>
        <end position="599"/>
    </location>
</feature>
<keyword evidence="11" id="KW-0539">Nucleus</keyword>
<dbReference type="GO" id="GO:0003677">
    <property type="term" value="F:DNA binding"/>
    <property type="evidence" value="ECO:0007669"/>
    <property type="project" value="UniProtKB-KW"/>
</dbReference>
<dbReference type="GO" id="GO:0045944">
    <property type="term" value="P:positive regulation of transcription by RNA polymerase II"/>
    <property type="evidence" value="ECO:0007669"/>
    <property type="project" value="TreeGrafter"/>
</dbReference>
<dbReference type="GO" id="GO:0007507">
    <property type="term" value="P:heart development"/>
    <property type="evidence" value="ECO:0007669"/>
    <property type="project" value="TreeGrafter"/>
</dbReference>
<evidence type="ECO:0000256" key="10">
    <source>
        <dbReference type="ARBA" id="ARBA00023163"/>
    </source>
</evidence>
<evidence type="ECO:0000259" key="15">
    <source>
        <dbReference type="PROSITE" id="PS51810"/>
    </source>
</evidence>
<keyword evidence="9" id="KW-0010">Activator</keyword>
<dbReference type="InterPro" id="IPR039746">
    <property type="entry name" value="FOG"/>
</dbReference>
<feature type="region of interest" description="Disordered" evidence="13">
    <location>
        <begin position="318"/>
        <end position="365"/>
    </location>
</feature>
<evidence type="ECO:0000313" key="16">
    <source>
        <dbReference type="EMBL" id="KAK7579852.1"/>
    </source>
</evidence>
<evidence type="ECO:0000256" key="1">
    <source>
        <dbReference type="ARBA" id="ARBA00004123"/>
    </source>
</evidence>
<dbReference type="EMBL" id="JBBCAQ010000034">
    <property type="protein sequence ID" value="KAK7579852.1"/>
    <property type="molecule type" value="Genomic_DNA"/>
</dbReference>
<dbReference type="GO" id="GO:0008270">
    <property type="term" value="F:zinc ion binding"/>
    <property type="evidence" value="ECO:0007669"/>
    <property type="project" value="UniProtKB-KW"/>
</dbReference>
<keyword evidence="7" id="KW-0805">Transcription regulation</keyword>
<evidence type="ECO:0000256" key="5">
    <source>
        <dbReference type="ARBA" id="ARBA00022771"/>
    </source>
</evidence>
<evidence type="ECO:0000256" key="12">
    <source>
        <dbReference type="PROSITE-ProRule" id="PRU00042"/>
    </source>
</evidence>
<dbReference type="PANTHER" id="PTHR12958:SF3">
    <property type="entry name" value="ZINC FINGER PROTEIN USH"/>
    <property type="match status" value="1"/>
</dbReference>
<dbReference type="PANTHER" id="PTHR12958">
    <property type="entry name" value="FRIEND OF GATA2-RELATED"/>
    <property type="match status" value="1"/>
</dbReference>
<keyword evidence="5 12" id="KW-0863">Zinc-finger</keyword>
<feature type="compositionally biased region" description="Low complexity" evidence="13">
    <location>
        <begin position="349"/>
        <end position="365"/>
    </location>
</feature>
<dbReference type="Pfam" id="PF00096">
    <property type="entry name" value="zf-C2H2"/>
    <property type="match status" value="1"/>
</dbReference>
<dbReference type="GO" id="GO:0009653">
    <property type="term" value="P:anatomical structure morphogenesis"/>
    <property type="evidence" value="ECO:0007669"/>
    <property type="project" value="UniProtKB-ARBA"/>
</dbReference>
<comment type="caution">
    <text evidence="16">The sequence shown here is derived from an EMBL/GenBank/DDBJ whole genome shotgun (WGS) entry which is preliminary data.</text>
</comment>
<feature type="domain" description="CCHC FOG-type" evidence="15">
    <location>
        <begin position="619"/>
        <end position="652"/>
    </location>
</feature>
<keyword evidence="2" id="KW-0678">Repressor</keyword>
<feature type="compositionally biased region" description="Low complexity" evidence="13">
    <location>
        <begin position="318"/>
        <end position="342"/>
    </location>
</feature>
<gene>
    <name evidence="16" type="ORF">V9T40_000481</name>
</gene>
<dbReference type="InterPro" id="IPR059121">
    <property type="entry name" value="CCHC_ZFPM2-like"/>
</dbReference>
<evidence type="ECO:0000256" key="8">
    <source>
        <dbReference type="ARBA" id="ARBA00023125"/>
    </source>
</evidence>
<sequence>MTLWPKWSGGFCGTESEGEEGRALSVTGGYDQDDGSSGENMSTGEPSSKAAKTGKQYRCTHCSYSADKKVSLNRHMRMHSVSPATSVQNDSDSSVPPVDRYCQECDIRFSNLKTFRAHKMHYCSTRNVIKRPPNANNSSPSSNVSVDSRISPPLPFGLPNQSSAQPFVALPTNPVLIVPYAIIQGGSMLSGSVTSNLSTQDGVYILLQDGSIQMVAQGIPSQPPRLPEASSPVLQPLLTANNNQVRKENVSPKASKPVPTITLANGALDLRTRRESHGSESTTTIDASEEEKENRLIDEHIDHEDIVCAPSIPLILSTSSTSSTPSPIPLSPESQSLSSASLRSDRRLCSPSPKSSSVISKTSSTTKKVTNGVIHKCTVPSKVLVNDTLLMDDKKAELFNSQTGVGATQNAGSAAASLDRNPNYSLTEMILAAAAQNPESLKELQFSSADMLPHLSALQQINAAAVAAAAASPNACGKRPALNPIANIPLLLPPVSPGSRVLPELMNSSILPLLTSELAMRLGTANVQPGVPQYIRQGSWKCEDCSISFCKYENYVAHKKHYCSTRKIQESTQQSDDNNSKTSPIGSPSSKTTPSPQSSLAKENTSPIPQPVNVIQNARQYSQQFVCSMCGIKFTSLDNLTTHQTFYCPNRIAISEGEKSSLKCPKCKMLLPADQLPNHQCTNASLPNWKCPSCFVVCTSTNAIQKHVESHTGVKGFLCTICNYKGGTIRGMRTHIRVHFDKRNGDIMEENFITYIMDDTASNASSATDENSSDKVLPKKSTPERVPSSSPSSRDDKIPVDGNRGTPVLVEHIEDEDEYIEVDELPNIIKQEVKSEPPDVSKGDSKSSPPPPTSHPSQQSQSDVIVVDDSSTSNNNNNNSVSNNNKKYGSKYCKSCDISFNYLSTFIAHKKYYCSSHSSNPSSSSSSPPPPSATSLNGAESIVVPANLATAAHIV</sequence>
<dbReference type="Gene3D" id="3.30.160.60">
    <property type="entry name" value="Classic Zinc Finger"/>
    <property type="match status" value="3"/>
</dbReference>
<feature type="compositionally biased region" description="Basic and acidic residues" evidence="13">
    <location>
        <begin position="833"/>
        <end position="845"/>
    </location>
</feature>
<feature type="domain" description="C2H2-type" evidence="14">
    <location>
        <begin position="625"/>
        <end position="652"/>
    </location>
</feature>
<feature type="compositionally biased region" description="Polar residues" evidence="13">
    <location>
        <begin position="37"/>
        <end position="46"/>
    </location>
</feature>
<evidence type="ECO:0000256" key="9">
    <source>
        <dbReference type="ARBA" id="ARBA00023159"/>
    </source>
</evidence>
<dbReference type="InterPro" id="IPR034731">
    <property type="entry name" value="Znf_CCHC_FOG"/>
</dbReference>
<dbReference type="GO" id="GO:0000122">
    <property type="term" value="P:negative regulation of transcription by RNA polymerase II"/>
    <property type="evidence" value="ECO:0007669"/>
    <property type="project" value="TreeGrafter"/>
</dbReference>
<feature type="region of interest" description="Disordered" evidence="13">
    <location>
        <begin position="917"/>
        <end position="937"/>
    </location>
</feature>
<feature type="compositionally biased region" description="Basic and acidic residues" evidence="13">
    <location>
        <begin position="772"/>
        <end position="783"/>
    </location>
</feature>
<feature type="region of interest" description="Disordered" evidence="13">
    <location>
        <begin position="1"/>
        <end position="52"/>
    </location>
</feature>
<dbReference type="InterPro" id="IPR013087">
    <property type="entry name" value="Znf_C2H2_type"/>
</dbReference>
<evidence type="ECO:0000256" key="11">
    <source>
        <dbReference type="ARBA" id="ARBA00023242"/>
    </source>
</evidence>
<feature type="domain" description="C2H2-type" evidence="14">
    <location>
        <begin position="689"/>
        <end position="716"/>
    </location>
</feature>
<dbReference type="Proteomes" id="UP001367676">
    <property type="component" value="Unassembled WGS sequence"/>
</dbReference>
<dbReference type="AlphaFoldDB" id="A0AAN9Y0H5"/>